<dbReference type="Gene3D" id="3.15.10.30">
    <property type="entry name" value="Haemolymph juvenile hormone binding protein"/>
    <property type="match status" value="1"/>
</dbReference>
<dbReference type="InterPro" id="IPR038606">
    <property type="entry name" value="To_sf"/>
</dbReference>
<feature type="non-terminal residue" evidence="1">
    <location>
        <position position="1"/>
    </location>
</feature>
<dbReference type="AlphaFoldDB" id="A0A154PAL9"/>
<dbReference type="EMBL" id="KQ434857">
    <property type="protein sequence ID" value="KZC08857.1"/>
    <property type="molecule type" value="Genomic_DNA"/>
</dbReference>
<evidence type="ECO:0000313" key="1">
    <source>
        <dbReference type="EMBL" id="KZC08857.1"/>
    </source>
</evidence>
<keyword evidence="2" id="KW-1185">Reference proteome</keyword>
<accession>A0A154PAL9</accession>
<protein>
    <recommendedName>
        <fullName evidence="3">Hemolymph juvenile hormone binding protein</fullName>
    </recommendedName>
</protein>
<sequence>VTSAVDKPRKLLINATRATTGIIDSAASKGLEFKLRRFLEKFRGRMRYGIPELDIPPLEPLELDEIDIDIDNPDIGNVTLVIEDLVVHNLSTFVINKAKLSLIGPTITANVSVPHVFIEGVYNISGILGNMVHLHGAGPFQADIYDFQLYVNTILGYYRGVYLKTFDLDFNLSSMDVRLENFMGDEEISRIMSKVFQELSPKALDIIKPDILPGIQSYIAGRVNDTIHHLTMRDIFHVLLGQNEIRDLADILVP</sequence>
<evidence type="ECO:0008006" key="3">
    <source>
        <dbReference type="Google" id="ProtNLM"/>
    </source>
</evidence>
<dbReference type="OrthoDB" id="6380971at2759"/>
<organism evidence="1 2">
    <name type="scientific">Dufourea novaeangliae</name>
    <name type="common">Sweat bee</name>
    <dbReference type="NCBI Taxonomy" id="178035"/>
    <lineage>
        <taxon>Eukaryota</taxon>
        <taxon>Metazoa</taxon>
        <taxon>Ecdysozoa</taxon>
        <taxon>Arthropoda</taxon>
        <taxon>Hexapoda</taxon>
        <taxon>Insecta</taxon>
        <taxon>Pterygota</taxon>
        <taxon>Neoptera</taxon>
        <taxon>Endopterygota</taxon>
        <taxon>Hymenoptera</taxon>
        <taxon>Apocrita</taxon>
        <taxon>Aculeata</taxon>
        <taxon>Apoidea</taxon>
        <taxon>Anthophila</taxon>
        <taxon>Halictidae</taxon>
        <taxon>Rophitinae</taxon>
        <taxon>Dufourea</taxon>
    </lineage>
</organism>
<evidence type="ECO:0000313" key="2">
    <source>
        <dbReference type="Proteomes" id="UP000076502"/>
    </source>
</evidence>
<gene>
    <name evidence="1" type="ORF">WN55_11360</name>
</gene>
<dbReference type="InterPro" id="IPR010562">
    <property type="entry name" value="Haemolymph_juvenile_hormone-bd"/>
</dbReference>
<dbReference type="Proteomes" id="UP000076502">
    <property type="component" value="Unassembled WGS sequence"/>
</dbReference>
<proteinExistence type="predicted"/>
<dbReference type="Pfam" id="PF06585">
    <property type="entry name" value="JHBP"/>
    <property type="match status" value="1"/>
</dbReference>
<reference evidence="1 2" key="1">
    <citation type="submission" date="2015-07" db="EMBL/GenBank/DDBJ databases">
        <title>The genome of Dufourea novaeangliae.</title>
        <authorList>
            <person name="Pan H."/>
            <person name="Kapheim K."/>
        </authorList>
    </citation>
    <scope>NUCLEOTIDE SEQUENCE [LARGE SCALE GENOMIC DNA]</scope>
    <source>
        <strain evidence="1">0120121106</strain>
        <tissue evidence="1">Whole body</tissue>
    </source>
</reference>
<dbReference type="PANTHER" id="PTHR11008:SF9">
    <property type="entry name" value="PROTEIN TAKEOUT-LIKE PROTEIN"/>
    <property type="match status" value="1"/>
</dbReference>
<dbReference type="SMART" id="SM00700">
    <property type="entry name" value="JHBP"/>
    <property type="match status" value="1"/>
</dbReference>
<dbReference type="PANTHER" id="PTHR11008">
    <property type="entry name" value="PROTEIN TAKEOUT-LIKE PROTEIN"/>
    <property type="match status" value="1"/>
</dbReference>
<name>A0A154PAL9_DUFNO</name>